<feature type="non-terminal residue" evidence="2">
    <location>
        <position position="95"/>
    </location>
</feature>
<proteinExistence type="predicted"/>
<feature type="non-terminal residue" evidence="2">
    <location>
        <position position="1"/>
    </location>
</feature>
<feature type="region of interest" description="Disordered" evidence="1">
    <location>
        <begin position="1"/>
        <end position="95"/>
    </location>
</feature>
<dbReference type="Proteomes" id="UP000815260">
    <property type="component" value="Chromosome 1D"/>
</dbReference>
<organism evidence="2">
    <name type="scientific">Triticum aestivum</name>
    <name type="common">Wheat</name>
    <dbReference type="NCBI Taxonomy" id="4565"/>
    <lineage>
        <taxon>Eukaryota</taxon>
        <taxon>Viridiplantae</taxon>
        <taxon>Streptophyta</taxon>
        <taxon>Embryophyta</taxon>
        <taxon>Tracheophyta</taxon>
        <taxon>Spermatophyta</taxon>
        <taxon>Magnoliopsida</taxon>
        <taxon>Liliopsida</taxon>
        <taxon>Poales</taxon>
        <taxon>Poaceae</taxon>
        <taxon>BOP clade</taxon>
        <taxon>Pooideae</taxon>
        <taxon>Triticodae</taxon>
        <taxon>Triticeae</taxon>
        <taxon>Triticinae</taxon>
        <taxon>Triticum</taxon>
    </lineage>
</organism>
<evidence type="ECO:0000313" key="2">
    <source>
        <dbReference type="EMBL" id="KAF6996060.1"/>
    </source>
</evidence>
<comment type="caution">
    <text evidence="2">The sequence shown here is derived from an EMBL/GenBank/DDBJ whole genome shotgun (WGS) entry which is preliminary data.</text>
</comment>
<evidence type="ECO:0000256" key="1">
    <source>
        <dbReference type="SAM" id="MobiDB-lite"/>
    </source>
</evidence>
<sequence length="95" mass="10329">EPSPKKTSEFASWTKDTSRRRQDRPRTRGEAKAGGHVAHTATRSSSSSRPDRHGGRAGAGARGAGGGRAHRLHGLPRGRRPRGVPHPHPRPRPRQ</sequence>
<dbReference type="EMBL" id="CM022213">
    <property type="protein sequence ID" value="KAF6996060.1"/>
    <property type="molecule type" value="Genomic_DNA"/>
</dbReference>
<reference evidence="2" key="2">
    <citation type="submission" date="2020-03" db="EMBL/GenBank/DDBJ databases">
        <title>The second near-complete assembly of the hexaploid bread wheat (Triticum aestivum) genome.</title>
        <authorList>
            <person name="Zimin A.V."/>
            <person name="Puiu D."/>
            <person name="Shumante A."/>
            <person name="Alonge M."/>
            <person name="Salzberg S.L."/>
        </authorList>
    </citation>
    <scope>NUCLEOTIDE SEQUENCE</scope>
    <source>
        <tissue evidence="2">Leaf</tissue>
    </source>
</reference>
<reference evidence="2" key="1">
    <citation type="journal article" date="2017" name="Gigascience">
        <title>The first near-complete assembly of the hexaploid bread wheat genome, Triticum aestivum.</title>
        <authorList>
            <person name="Zimin A.V."/>
            <person name="Puiu D."/>
            <person name="Hall R."/>
            <person name="Kingan S."/>
            <person name="Clavijo B.J."/>
            <person name="Salzberg S.L."/>
        </authorList>
    </citation>
    <scope>NUCLEOTIDE SEQUENCE</scope>
    <source>
        <tissue evidence="2">Leaf</tissue>
    </source>
</reference>
<accession>A0A9R1IWY5</accession>
<dbReference type="AlphaFoldDB" id="A0A9R1IWY5"/>
<feature type="compositionally biased region" description="Basic residues" evidence="1">
    <location>
        <begin position="68"/>
        <end position="95"/>
    </location>
</feature>
<protein>
    <submittedName>
        <fullName evidence="2">Uncharacterized protein</fullName>
    </submittedName>
</protein>
<feature type="compositionally biased region" description="Basic and acidic residues" evidence="1">
    <location>
        <begin position="16"/>
        <end position="33"/>
    </location>
</feature>
<feature type="compositionally biased region" description="Gly residues" evidence="1">
    <location>
        <begin position="56"/>
        <end position="67"/>
    </location>
</feature>
<gene>
    <name evidence="2" type="ORF">CFC21_012455</name>
</gene>
<name>A0A9R1IWY5_WHEAT</name>